<dbReference type="EMBL" id="JAHBAY010000010">
    <property type="protein sequence ID" value="MBT0771827.1"/>
    <property type="molecule type" value="Genomic_DNA"/>
</dbReference>
<proteinExistence type="predicted"/>
<organism evidence="2 3">
    <name type="scientific">Kineosporia corallincola</name>
    <dbReference type="NCBI Taxonomy" id="2835133"/>
    <lineage>
        <taxon>Bacteria</taxon>
        <taxon>Bacillati</taxon>
        <taxon>Actinomycetota</taxon>
        <taxon>Actinomycetes</taxon>
        <taxon>Kineosporiales</taxon>
        <taxon>Kineosporiaceae</taxon>
        <taxon>Kineosporia</taxon>
    </lineage>
</organism>
<gene>
    <name evidence="2" type="ORF">KIH74_22995</name>
</gene>
<dbReference type="RefSeq" id="WP_214158197.1">
    <property type="nucleotide sequence ID" value="NZ_JAHBAY010000010.1"/>
</dbReference>
<accession>A0ABS5TL47</accession>
<evidence type="ECO:0008006" key="4">
    <source>
        <dbReference type="Google" id="ProtNLM"/>
    </source>
</evidence>
<comment type="caution">
    <text evidence="2">The sequence shown here is derived from an EMBL/GenBank/DDBJ whole genome shotgun (WGS) entry which is preliminary data.</text>
</comment>
<reference evidence="2 3" key="1">
    <citation type="submission" date="2021-05" db="EMBL/GenBank/DDBJ databases">
        <title>Kineosporia and Streptomyces sp. nov. two new marine actinobacteria isolated from Coral.</title>
        <authorList>
            <person name="Buangrab K."/>
            <person name="Sutthacheep M."/>
            <person name="Yeemin T."/>
            <person name="Harunari E."/>
            <person name="Igarashi Y."/>
            <person name="Kanchanasin P."/>
            <person name="Tanasupawat S."/>
            <person name="Phongsopitanun W."/>
        </authorList>
    </citation>
    <scope>NUCLEOTIDE SEQUENCE [LARGE SCALE GENOMIC DNA]</scope>
    <source>
        <strain evidence="2 3">J2-2</strain>
    </source>
</reference>
<name>A0ABS5TL47_9ACTN</name>
<evidence type="ECO:0000256" key="1">
    <source>
        <dbReference type="SAM" id="Phobius"/>
    </source>
</evidence>
<feature type="transmembrane region" description="Helical" evidence="1">
    <location>
        <begin position="37"/>
        <end position="58"/>
    </location>
</feature>
<keyword evidence="3" id="KW-1185">Reference proteome</keyword>
<protein>
    <recommendedName>
        <fullName evidence="4">Holin</fullName>
    </recommendedName>
</protein>
<sequence>MTREPLITRAGLTSAVTAVIALLTAYGLDITDDQQAAILGIIAVAAPLIVAVTSRMLVTPIADPRDELGDRLIPEPTISDPLD</sequence>
<evidence type="ECO:0000313" key="3">
    <source>
        <dbReference type="Proteomes" id="UP001197247"/>
    </source>
</evidence>
<evidence type="ECO:0000313" key="2">
    <source>
        <dbReference type="EMBL" id="MBT0771827.1"/>
    </source>
</evidence>
<dbReference type="Proteomes" id="UP001197247">
    <property type="component" value="Unassembled WGS sequence"/>
</dbReference>
<keyword evidence="1" id="KW-0472">Membrane</keyword>
<keyword evidence="1" id="KW-0812">Transmembrane</keyword>
<keyword evidence="1" id="KW-1133">Transmembrane helix</keyword>